<organism evidence="14 15">
    <name type="scientific">Caulobacter segnis (strain ATCC 21756 / DSM 7131 / JCM 7823 / NBRC 15250 / LMG 17158 / TK0059)</name>
    <name type="common">Mycoplana segnis</name>
    <dbReference type="NCBI Taxonomy" id="509190"/>
    <lineage>
        <taxon>Bacteria</taxon>
        <taxon>Pseudomonadati</taxon>
        <taxon>Pseudomonadota</taxon>
        <taxon>Alphaproteobacteria</taxon>
        <taxon>Caulobacterales</taxon>
        <taxon>Caulobacteraceae</taxon>
        <taxon>Caulobacter</taxon>
    </lineage>
</organism>
<dbReference type="AlphaFoldDB" id="D5VH06"/>
<dbReference type="InterPro" id="IPR014721">
    <property type="entry name" value="Ribsml_uS5_D2-typ_fold_subgr"/>
</dbReference>
<evidence type="ECO:0000256" key="12">
    <source>
        <dbReference type="SAM" id="MobiDB-lite"/>
    </source>
</evidence>
<dbReference type="Proteomes" id="UP000002629">
    <property type="component" value="Chromosome"/>
</dbReference>
<dbReference type="PANTHER" id="PTHR45866:SF4">
    <property type="entry name" value="DNA TOPOISOMERASE 4 SUBUNIT B"/>
    <property type="match status" value="1"/>
</dbReference>
<dbReference type="HOGENOM" id="CLU_006146_4_1_5"/>
<keyword evidence="4 11" id="KW-0547">Nucleotide-binding</keyword>
<keyword evidence="7 11" id="KW-0799">Topoisomerase</keyword>
<reference evidence="15" key="1">
    <citation type="journal article" date="2011" name="J. Bacteriol.">
        <title>Genome sequences of eight morphologically diverse alphaproteobacteria.</title>
        <authorList>
            <consortium name="US DOE Joint Genome Institute"/>
            <person name="Brown P.J."/>
            <person name="Kysela D.T."/>
            <person name="Buechlein A."/>
            <person name="Hemmerich C."/>
            <person name="Brun Y.V."/>
        </authorList>
    </citation>
    <scope>NUCLEOTIDE SEQUENCE [LARGE SCALE GENOMIC DNA]</scope>
    <source>
        <strain evidence="15">ATCC 21756 / DSM 7131 / JCM 7823 / NBRC 15250 / LMG 17158 / TK0059</strain>
    </source>
</reference>
<keyword evidence="9 11" id="KW-0413">Isomerase</keyword>
<feature type="binding site" evidence="11">
    <location>
        <position position="155"/>
    </location>
    <ligand>
        <name>ATP</name>
        <dbReference type="ChEBI" id="CHEBI:30616"/>
    </ligand>
</feature>
<dbReference type="InterPro" id="IPR036890">
    <property type="entry name" value="HATPase_C_sf"/>
</dbReference>
<dbReference type="SUPFAM" id="SSF55874">
    <property type="entry name" value="ATPase domain of HSP90 chaperone/DNA topoisomerase II/histidine kinase"/>
    <property type="match status" value="1"/>
</dbReference>
<evidence type="ECO:0000256" key="5">
    <source>
        <dbReference type="ARBA" id="ARBA00022840"/>
    </source>
</evidence>
<feature type="site" description="Interaction with DNA" evidence="11">
    <location>
        <position position="571"/>
    </location>
</feature>
<feature type="binding site" evidence="11">
    <location>
        <position position="182"/>
    </location>
    <ligand>
        <name>ATP</name>
        <dbReference type="ChEBI" id="CHEBI:30616"/>
    </ligand>
</feature>
<dbReference type="InterPro" id="IPR018522">
    <property type="entry name" value="TopoIIA_CS"/>
</dbReference>
<dbReference type="CDD" id="cd00822">
    <property type="entry name" value="TopoII_Trans_DNA_gyrase"/>
    <property type="match status" value="1"/>
</dbReference>
<keyword evidence="5 11" id="KW-0067">ATP-binding</keyword>
<dbReference type="FunFam" id="3.40.50.670:FF:000006">
    <property type="entry name" value="DNA topoisomerase (ATP-hydrolyzing)"/>
    <property type="match status" value="1"/>
</dbReference>
<dbReference type="GO" id="GO:0005694">
    <property type="term" value="C:chromosome"/>
    <property type="evidence" value="ECO:0007669"/>
    <property type="project" value="InterPro"/>
</dbReference>
<feature type="binding site" evidence="11">
    <location>
        <position position="115"/>
    </location>
    <ligand>
        <name>ATP</name>
        <dbReference type="ChEBI" id="CHEBI:30616"/>
    </ligand>
</feature>
<evidence type="ECO:0000256" key="9">
    <source>
        <dbReference type="ARBA" id="ARBA00023235"/>
    </source>
</evidence>
<evidence type="ECO:0000256" key="11">
    <source>
        <dbReference type="HAMAP-Rule" id="MF_00938"/>
    </source>
</evidence>
<feature type="compositionally biased region" description="Pro residues" evidence="12">
    <location>
        <begin position="92"/>
        <end position="102"/>
    </location>
</feature>
<dbReference type="InterPro" id="IPR020568">
    <property type="entry name" value="Ribosomal_Su5_D2-typ_SF"/>
</dbReference>
<dbReference type="InterPro" id="IPR006171">
    <property type="entry name" value="TOPRIM_dom"/>
</dbReference>
<feature type="compositionally biased region" description="Low complexity" evidence="12">
    <location>
        <begin position="71"/>
        <end position="83"/>
    </location>
</feature>
<dbReference type="Pfam" id="PF00204">
    <property type="entry name" value="DNA_gyraseB"/>
    <property type="match status" value="1"/>
</dbReference>
<comment type="function">
    <text evidence="11">Topoisomerase IV is essential for chromosome segregation. It relaxes supercoiled DNA. Performs the decatenation events required during the replication of a circular DNA molecule.</text>
</comment>
<dbReference type="InterPro" id="IPR013506">
    <property type="entry name" value="Topo_IIA_bsu_dom2"/>
</dbReference>
<evidence type="ECO:0000313" key="14">
    <source>
        <dbReference type="EMBL" id="ADG10724.1"/>
    </source>
</evidence>
<feature type="binding site" evidence="11">
    <location>
        <position position="457"/>
    </location>
    <ligand>
        <name>ATP</name>
        <dbReference type="ChEBI" id="CHEBI:30616"/>
    </ligand>
</feature>
<evidence type="ECO:0000256" key="2">
    <source>
        <dbReference type="ARBA" id="ARBA00001946"/>
    </source>
</evidence>
<evidence type="ECO:0000256" key="8">
    <source>
        <dbReference type="ARBA" id="ARBA00023125"/>
    </source>
</evidence>
<dbReference type="GO" id="GO:0003677">
    <property type="term" value="F:DNA binding"/>
    <property type="evidence" value="ECO:0007669"/>
    <property type="project" value="UniProtKB-UniRule"/>
</dbReference>
<evidence type="ECO:0000256" key="4">
    <source>
        <dbReference type="ARBA" id="ARBA00022741"/>
    </source>
</evidence>
<sequence>MKRTEGEVRQGLSLPLRRVAATPLPRGEDFIFSFQGKPGPPYEAPAFESPRLPPMSSSDKTPSLFGDDDALAPVPAAPLLSSVEPRVEATPRPIPPPPPSSKPAPAAKPSAPGEYSAADIEVLEGLEPVRKRPGMYIGGTDERALHHLFAEVLDNSMDEAVAGFAKTIEVKLDADGFLSVKDDGRGMPVDPHPKYPGKSALEVIMTVLHAGGKFTGKAYETSGGLHGVGASVVNALSERVEVTVWRDGFEHLQVFARGKPLGPIQQVAPSKKKGTMVRFKPDDEIFGEGTNFKPARLYRMARSKAYLFRGVQIKWSCDPSRIHDQTPPEATFHFPNGLADFLAERTKGLTTITPESFSGRIERQGEAGAVEWAVTWTPQGFGEHDGFMQSYCNTVPTPEGGTHESGFRAALTRGLKAYAELKGEKRGGIITADDVVAQAGALISVFIKNPEFQGQTKEKLSTSEAQRFVEQALRDPFDLWLSSSPKNAQALLEFVIERAEERLKRRKDKEVSRASATRKLRLPGKLADCAGSAVDGAELFIVEGDSAGGSAKQARDRKYQAILPLRGKILNVASASGEKFTANKELSDLMLALGAQGGSKYREEDLRYERIIIMTDADVDGAHIASLLITFFYRTMPDVIRQGHLFLALPPLYRIAHGGKSEYARDDAHKDELLATVFKGKKPEIGRFKGLGEMMAAQLKETTMDPKKRTLARVTLPRHEESVEELVETLMGRKPELRFRFIQENAEFATADLDL</sequence>
<feature type="site" description="Interaction with DNA" evidence="11">
    <location>
        <position position="623"/>
    </location>
</feature>
<dbReference type="Gene3D" id="3.40.50.670">
    <property type="match status" value="1"/>
</dbReference>
<dbReference type="Pfam" id="PF01751">
    <property type="entry name" value="Toprim"/>
    <property type="match status" value="1"/>
</dbReference>
<dbReference type="InterPro" id="IPR003594">
    <property type="entry name" value="HATPase_dom"/>
</dbReference>
<dbReference type="PRINTS" id="PR01098">
    <property type="entry name" value="TOPISMRASE4B"/>
</dbReference>
<accession>D5VH06</accession>
<comment type="catalytic activity">
    <reaction evidence="1 11">
        <text>ATP-dependent breakage, passage and rejoining of double-stranded DNA.</text>
        <dbReference type="EC" id="5.6.2.2"/>
    </reaction>
</comment>
<feature type="site" description="Interaction with DNA" evidence="11">
    <location>
        <position position="738"/>
    </location>
</feature>
<dbReference type="EC" id="5.6.2.2" evidence="11"/>
<dbReference type="Pfam" id="PF02518">
    <property type="entry name" value="HATPase_c"/>
    <property type="match status" value="1"/>
</dbReference>
<dbReference type="GO" id="GO:0005524">
    <property type="term" value="F:ATP binding"/>
    <property type="evidence" value="ECO:0007669"/>
    <property type="project" value="UniProtKB-UniRule"/>
</dbReference>
<dbReference type="Gene3D" id="3.30.565.10">
    <property type="entry name" value="Histidine kinase-like ATPase, C-terminal domain"/>
    <property type="match status" value="1"/>
</dbReference>
<feature type="binding site" evidence="11">
    <location>
        <begin position="224"/>
        <end position="230"/>
    </location>
    <ligand>
        <name>ATP</name>
        <dbReference type="ChEBI" id="CHEBI:30616"/>
    </ligand>
</feature>
<dbReference type="InterPro" id="IPR013760">
    <property type="entry name" value="Topo_IIA-like_dom_sf"/>
</dbReference>
<dbReference type="PANTHER" id="PTHR45866">
    <property type="entry name" value="DNA GYRASE/TOPOISOMERASE SUBUNIT B"/>
    <property type="match status" value="1"/>
</dbReference>
<comment type="similarity">
    <text evidence="11">Belongs to the type II topoisomerase family. ParE type 1 subfamily.</text>
</comment>
<dbReference type="GO" id="GO:0006265">
    <property type="term" value="P:DNA topological change"/>
    <property type="evidence" value="ECO:0007669"/>
    <property type="project" value="UniProtKB-UniRule"/>
</dbReference>
<dbReference type="SUPFAM" id="SSF54211">
    <property type="entry name" value="Ribosomal protein S5 domain 2-like"/>
    <property type="match status" value="1"/>
</dbReference>
<dbReference type="SUPFAM" id="SSF56719">
    <property type="entry name" value="Type II DNA topoisomerase"/>
    <property type="match status" value="1"/>
</dbReference>
<evidence type="ECO:0000256" key="7">
    <source>
        <dbReference type="ARBA" id="ARBA00023029"/>
    </source>
</evidence>
<dbReference type="Pfam" id="PF00986">
    <property type="entry name" value="DNA_gyraseB_C"/>
    <property type="match status" value="1"/>
</dbReference>
<dbReference type="HAMAP" id="MF_00938">
    <property type="entry name" value="ParE_type1"/>
    <property type="match status" value="1"/>
</dbReference>
<feature type="domain" description="Toprim" evidence="13">
    <location>
        <begin position="537"/>
        <end position="651"/>
    </location>
</feature>
<evidence type="ECO:0000256" key="3">
    <source>
        <dbReference type="ARBA" id="ARBA00022723"/>
    </source>
</evidence>
<dbReference type="SMART" id="SM00387">
    <property type="entry name" value="HATPase_c"/>
    <property type="match status" value="1"/>
</dbReference>
<comment type="subunit">
    <text evidence="10 11">Heterotetramer composed of ParC and ParE.</text>
</comment>
<dbReference type="GO" id="GO:0046872">
    <property type="term" value="F:metal ion binding"/>
    <property type="evidence" value="ECO:0007669"/>
    <property type="project" value="UniProtKB-KW"/>
</dbReference>
<dbReference type="SMART" id="SM00433">
    <property type="entry name" value="TOP2c"/>
    <property type="match status" value="1"/>
</dbReference>
<proteinExistence type="inferred from homology"/>
<feature type="compositionally biased region" description="Low complexity" evidence="12">
    <location>
        <begin position="103"/>
        <end position="112"/>
    </location>
</feature>
<evidence type="ECO:0000256" key="6">
    <source>
        <dbReference type="ARBA" id="ARBA00022842"/>
    </source>
</evidence>
<dbReference type="NCBIfam" id="TIGR01055">
    <property type="entry name" value="parE_Gneg"/>
    <property type="match status" value="1"/>
</dbReference>
<dbReference type="eggNOG" id="COG0187">
    <property type="taxonomic scope" value="Bacteria"/>
</dbReference>
<comment type="cofactor">
    <cofactor evidence="2">
        <name>Mg(2+)</name>
        <dbReference type="ChEBI" id="CHEBI:18420"/>
    </cofactor>
</comment>
<feature type="region of interest" description="Disordered" evidence="12">
    <location>
        <begin position="1"/>
        <end position="20"/>
    </location>
</feature>
<dbReference type="PROSITE" id="PS50880">
    <property type="entry name" value="TOPRIM"/>
    <property type="match status" value="1"/>
</dbReference>
<dbReference type="GO" id="GO:0007059">
    <property type="term" value="P:chromosome segregation"/>
    <property type="evidence" value="ECO:0007669"/>
    <property type="project" value="UniProtKB-UniRule"/>
</dbReference>
<feature type="region of interest" description="Disordered" evidence="12">
    <location>
        <begin position="29"/>
        <end position="114"/>
    </location>
</feature>
<keyword evidence="3" id="KW-0479">Metal-binding</keyword>
<dbReference type="EMBL" id="CP002008">
    <property type="protein sequence ID" value="ADG10724.1"/>
    <property type="molecule type" value="Genomic_DNA"/>
</dbReference>
<gene>
    <name evidence="11" type="primary">parE</name>
    <name evidence="14" type="ordered locus">Cseg_2262</name>
</gene>
<dbReference type="InterPro" id="IPR013759">
    <property type="entry name" value="Topo_IIA_B_C"/>
</dbReference>
<keyword evidence="8 11" id="KW-0238">DNA-binding</keyword>
<evidence type="ECO:0000256" key="1">
    <source>
        <dbReference type="ARBA" id="ARBA00000185"/>
    </source>
</evidence>
<evidence type="ECO:0000313" key="15">
    <source>
        <dbReference type="Proteomes" id="UP000002629"/>
    </source>
</evidence>
<dbReference type="GO" id="GO:0003918">
    <property type="term" value="F:DNA topoisomerase type II (double strand cut, ATP-hydrolyzing) activity"/>
    <property type="evidence" value="ECO:0007669"/>
    <property type="project" value="UniProtKB-UniRule"/>
</dbReference>
<dbReference type="PRINTS" id="PR00418">
    <property type="entry name" value="TPI2FAMILY"/>
</dbReference>
<keyword evidence="6" id="KW-0460">Magnesium</keyword>
<dbReference type="Gene3D" id="3.30.230.10">
    <property type="match status" value="1"/>
</dbReference>
<dbReference type="CDD" id="cd16928">
    <property type="entry name" value="HATPase_GyrB-like"/>
    <property type="match status" value="1"/>
</dbReference>
<dbReference type="InterPro" id="IPR002288">
    <property type="entry name" value="DNA_gyrase_B_C"/>
</dbReference>
<dbReference type="KEGG" id="cse:Cseg_2262"/>
<name>D5VH06_CAUST</name>
<evidence type="ECO:0000256" key="10">
    <source>
        <dbReference type="ARBA" id="ARBA00063644"/>
    </source>
</evidence>
<dbReference type="FunFam" id="3.30.565.10:FF:000002">
    <property type="entry name" value="DNA gyrase subunit B"/>
    <property type="match status" value="1"/>
</dbReference>
<dbReference type="STRING" id="509190.Cseg_2262"/>
<dbReference type="InterPro" id="IPR005737">
    <property type="entry name" value="TopoIV_B_Gneg"/>
</dbReference>
<dbReference type="InterPro" id="IPR001241">
    <property type="entry name" value="Topo_IIA"/>
</dbReference>
<evidence type="ECO:0000259" key="13">
    <source>
        <dbReference type="PROSITE" id="PS50880"/>
    </source>
</evidence>
<dbReference type="PROSITE" id="PS00177">
    <property type="entry name" value="TOPOISOMERASE_II"/>
    <property type="match status" value="1"/>
</dbReference>
<protein>
    <recommendedName>
        <fullName evidence="11">DNA topoisomerase 4 subunit B</fullName>
        <ecNumber evidence="11">5.6.2.2</ecNumber>
    </recommendedName>
    <alternativeName>
        <fullName evidence="11">Topoisomerase IV subunit B</fullName>
    </alternativeName>
</protein>